<feature type="region of interest" description="Disordered" evidence="1">
    <location>
        <begin position="28"/>
        <end position="119"/>
    </location>
</feature>
<comment type="caution">
    <text evidence="2">The sequence shown here is derived from an EMBL/GenBank/DDBJ whole genome shotgun (WGS) entry which is preliminary data.</text>
</comment>
<gene>
    <name evidence="2" type="ORF">MWN33_12440</name>
</gene>
<dbReference type="EMBL" id="JALKCG010000004">
    <property type="protein sequence ID" value="MCK0208838.1"/>
    <property type="molecule type" value="Genomic_DNA"/>
</dbReference>
<dbReference type="Proteomes" id="UP001202867">
    <property type="component" value="Unassembled WGS sequence"/>
</dbReference>
<feature type="compositionally biased region" description="Polar residues" evidence="1">
    <location>
        <begin position="50"/>
        <end position="61"/>
    </location>
</feature>
<proteinExistence type="predicted"/>
<evidence type="ECO:0000313" key="2">
    <source>
        <dbReference type="EMBL" id="MCK0208838.1"/>
    </source>
</evidence>
<evidence type="ECO:0000256" key="1">
    <source>
        <dbReference type="SAM" id="MobiDB-lite"/>
    </source>
</evidence>
<evidence type="ECO:0000313" key="3">
    <source>
        <dbReference type="Proteomes" id="UP001202867"/>
    </source>
</evidence>
<organism evidence="2 3">
    <name type="scientific">Ancylobacter koreensis</name>
    <dbReference type="NCBI Taxonomy" id="266121"/>
    <lineage>
        <taxon>Bacteria</taxon>
        <taxon>Pseudomonadati</taxon>
        <taxon>Pseudomonadota</taxon>
        <taxon>Alphaproteobacteria</taxon>
        <taxon>Hyphomicrobiales</taxon>
        <taxon>Xanthobacteraceae</taxon>
        <taxon>Ancylobacter</taxon>
    </lineage>
</organism>
<name>A0ABT0DNH9_9HYPH</name>
<dbReference type="RefSeq" id="WP_247201123.1">
    <property type="nucleotide sequence ID" value="NZ_JALKCG010000004.1"/>
</dbReference>
<keyword evidence="3" id="KW-1185">Reference proteome</keyword>
<protein>
    <recommendedName>
        <fullName evidence="4">Beta-barrel assembly machine subunit BamF</fullName>
    </recommendedName>
</protein>
<accession>A0ABT0DNH9</accession>
<sequence length="149" mass="15007">MLALLLAGCAASGGPSGIVTGEALDAAVAEGESPAAPATSSVETAPLASQPVSHTAQTANVASPTPPTDSAPATASSTGRRSDATSRAAPAPKGRQKEAEKTYPSFGAPATVGDRPTLTTDEAAKLQQNLETLAREREAKTVRELEQDQ</sequence>
<reference evidence="3" key="1">
    <citation type="submission" date="2023-07" db="EMBL/GenBank/DDBJ databases">
        <title>Ancylobacter moscoviensis sp. nov., facultatively methylotrophic bacteria from activated sludge and the reclassification of Starkeya novella (Starkey 1934) Kelly et al. 2000 as Ancylobacter novellus comb. nov., Starkeya koreensis Im et al. 2006 as Ancylobacter koreensis comb.nov., Angulomicrobium tetraedrale Vasil'eva et al. 1986 as Ancylobacter tetraedralis comb. nov., Angulomicrobium amanitiforme Fritz et al. 2004 as Ancylobacter amanitiformis comb. nov. and Methylorhabdus multivorans Doronina et al. 1996 as Ancylobacter multivorans comb. nov. and emended description of the genus Ancylobacter.</title>
        <authorList>
            <person name="Doronina N."/>
            <person name="Chemodurova A."/>
            <person name="Grouzdev D."/>
            <person name="Koziaeva V."/>
            <person name="Shi W."/>
            <person name="Wu L."/>
            <person name="Kaparullina E."/>
        </authorList>
    </citation>
    <scope>NUCLEOTIDE SEQUENCE [LARGE SCALE GENOMIC DNA]</scope>
    <source>
        <strain evidence="3">Jip08</strain>
    </source>
</reference>
<evidence type="ECO:0008006" key="4">
    <source>
        <dbReference type="Google" id="ProtNLM"/>
    </source>
</evidence>